<dbReference type="Pfam" id="PF00498">
    <property type="entry name" value="FHA"/>
    <property type="match status" value="1"/>
</dbReference>
<dbReference type="EMBL" id="CP101990">
    <property type="protein sequence ID" value="UUI67226.1"/>
    <property type="molecule type" value="Genomic_DNA"/>
</dbReference>
<evidence type="ECO:0000259" key="2">
    <source>
        <dbReference type="PROSITE" id="PS50006"/>
    </source>
</evidence>
<sequence>MSGGFRCGGCQQVYPADPGVCGMCSGSFFEQIVPTSPELGEEASAPTGATTTVEHMLCTRSDCALPIPTGQSHCDYCGEPAPAAQPHPRLTEPTPTPTLVAPDGTTIELREGVPVVLGRNPQHSPWARLAESNLKVSGRHAEVVLHRGVLHVRDLGSTNGTWVRGIRIDGAASVPVEDGIVIGLSRHLELEVRTP</sequence>
<accession>A0ABY5KCP5</accession>
<gene>
    <name evidence="3" type="ORF">NP095_08370</name>
</gene>
<dbReference type="Gene3D" id="2.60.200.20">
    <property type="match status" value="1"/>
</dbReference>
<evidence type="ECO:0000313" key="3">
    <source>
        <dbReference type="EMBL" id="UUI67226.1"/>
    </source>
</evidence>
<feature type="domain" description="FHA" evidence="2">
    <location>
        <begin position="115"/>
        <end position="168"/>
    </location>
</feature>
<evidence type="ECO:0000313" key="4">
    <source>
        <dbReference type="Proteomes" id="UP001315860"/>
    </source>
</evidence>
<organism evidence="3 4">
    <name type="scientific">Aeromicrobium duanguangcaii</name>
    <dbReference type="NCBI Taxonomy" id="2968086"/>
    <lineage>
        <taxon>Bacteria</taxon>
        <taxon>Bacillati</taxon>
        <taxon>Actinomycetota</taxon>
        <taxon>Actinomycetes</taxon>
        <taxon>Propionibacteriales</taxon>
        <taxon>Nocardioidaceae</taxon>
        <taxon>Aeromicrobium</taxon>
    </lineage>
</organism>
<dbReference type="Proteomes" id="UP001315860">
    <property type="component" value="Chromosome"/>
</dbReference>
<name>A0ABY5KCP5_9ACTN</name>
<proteinExistence type="predicted"/>
<dbReference type="CDD" id="cd00060">
    <property type="entry name" value="FHA"/>
    <property type="match status" value="1"/>
</dbReference>
<keyword evidence="4" id="KW-1185">Reference proteome</keyword>
<protein>
    <submittedName>
        <fullName evidence="3">FHA domain-containing protein</fullName>
    </submittedName>
</protein>
<keyword evidence="1" id="KW-0597">Phosphoprotein</keyword>
<dbReference type="SUPFAM" id="SSF49879">
    <property type="entry name" value="SMAD/FHA domain"/>
    <property type="match status" value="1"/>
</dbReference>
<dbReference type="SMART" id="SM00240">
    <property type="entry name" value="FHA"/>
    <property type="match status" value="1"/>
</dbReference>
<dbReference type="InterPro" id="IPR000253">
    <property type="entry name" value="FHA_dom"/>
</dbReference>
<dbReference type="PROSITE" id="PS50006">
    <property type="entry name" value="FHA_DOMAIN"/>
    <property type="match status" value="1"/>
</dbReference>
<evidence type="ECO:0000256" key="1">
    <source>
        <dbReference type="ARBA" id="ARBA00022553"/>
    </source>
</evidence>
<dbReference type="InterPro" id="IPR008984">
    <property type="entry name" value="SMAD_FHA_dom_sf"/>
</dbReference>
<dbReference type="RefSeq" id="WP_232416360.1">
    <property type="nucleotide sequence ID" value="NZ_CP101990.1"/>
</dbReference>
<reference evidence="3 4" key="1">
    <citation type="submission" date="2022-07" db="EMBL/GenBank/DDBJ databases">
        <title>Novel species in genus Aeromicrobium.</title>
        <authorList>
            <person name="Ye L."/>
        </authorList>
    </citation>
    <scope>NUCLEOTIDE SEQUENCE [LARGE SCALE GENOMIC DNA]</scope>
    <source>
        <strain evidence="4">zg-Y50</strain>
    </source>
</reference>